<feature type="region of interest" description="Disordered" evidence="1">
    <location>
        <begin position="84"/>
        <end position="108"/>
    </location>
</feature>
<evidence type="ECO:0000313" key="2">
    <source>
        <dbReference type="EMBL" id="OPJ79121.1"/>
    </source>
</evidence>
<evidence type="ECO:0000256" key="1">
    <source>
        <dbReference type="SAM" id="MobiDB-lite"/>
    </source>
</evidence>
<proteinExistence type="predicted"/>
<gene>
    <name evidence="2" type="ORF">AV530_005047</name>
</gene>
<dbReference type="Proteomes" id="UP000190648">
    <property type="component" value="Unassembled WGS sequence"/>
</dbReference>
<dbReference type="AlphaFoldDB" id="A0A1V4K401"/>
<accession>A0A1V4K401</accession>
<name>A0A1V4K401_PATFA</name>
<comment type="caution">
    <text evidence="2">The sequence shown here is derived from an EMBL/GenBank/DDBJ whole genome shotgun (WGS) entry which is preliminary data.</text>
</comment>
<keyword evidence="3" id="KW-1185">Reference proteome</keyword>
<feature type="compositionally biased region" description="Polar residues" evidence="1">
    <location>
        <begin position="95"/>
        <end position="108"/>
    </location>
</feature>
<sequence length="108" mass="11931">MSSTGPSDHSPTGAEITYQWLALGLSCDVPQHSIPGTLSPTRDRGCDICGHQEEFPLKFLWLFHYCLGIWKSCCYSKPPDLESIKDETEPGSTGMVLSTQPQQFNPTV</sequence>
<reference evidence="2 3" key="1">
    <citation type="submission" date="2016-02" db="EMBL/GenBank/DDBJ databases">
        <title>Band-tailed pigeon sequencing and assembly.</title>
        <authorList>
            <person name="Soares A.E."/>
            <person name="Novak B.J."/>
            <person name="Rice E.S."/>
            <person name="O'Connell B."/>
            <person name="Chang D."/>
            <person name="Weber S."/>
            <person name="Shapiro B."/>
        </authorList>
    </citation>
    <scope>NUCLEOTIDE SEQUENCE [LARGE SCALE GENOMIC DNA]</scope>
    <source>
        <strain evidence="2">BTP2013</strain>
        <tissue evidence="2">Blood</tissue>
    </source>
</reference>
<protein>
    <submittedName>
        <fullName evidence="2">Uncharacterized protein</fullName>
    </submittedName>
</protein>
<evidence type="ECO:0000313" key="3">
    <source>
        <dbReference type="Proteomes" id="UP000190648"/>
    </source>
</evidence>
<dbReference type="EMBL" id="LSYS01004732">
    <property type="protein sequence ID" value="OPJ79121.1"/>
    <property type="molecule type" value="Genomic_DNA"/>
</dbReference>
<organism evidence="2 3">
    <name type="scientific">Patagioenas fasciata monilis</name>
    <dbReference type="NCBI Taxonomy" id="372326"/>
    <lineage>
        <taxon>Eukaryota</taxon>
        <taxon>Metazoa</taxon>
        <taxon>Chordata</taxon>
        <taxon>Craniata</taxon>
        <taxon>Vertebrata</taxon>
        <taxon>Euteleostomi</taxon>
        <taxon>Archelosauria</taxon>
        <taxon>Archosauria</taxon>
        <taxon>Dinosauria</taxon>
        <taxon>Saurischia</taxon>
        <taxon>Theropoda</taxon>
        <taxon>Coelurosauria</taxon>
        <taxon>Aves</taxon>
        <taxon>Neognathae</taxon>
        <taxon>Neoaves</taxon>
        <taxon>Columbimorphae</taxon>
        <taxon>Columbiformes</taxon>
        <taxon>Columbidae</taxon>
        <taxon>Patagioenas</taxon>
    </lineage>
</organism>